<reference evidence="2 3" key="1">
    <citation type="submission" date="2019-03" db="EMBL/GenBank/DDBJ databases">
        <title>Genomic Encyclopedia of Type Strains, Phase IV (KMG-IV): sequencing the most valuable type-strain genomes for metagenomic binning, comparative biology and taxonomic classification.</title>
        <authorList>
            <person name="Goeker M."/>
        </authorList>
    </citation>
    <scope>NUCLEOTIDE SEQUENCE [LARGE SCALE GENOMIC DNA]</scope>
    <source>
        <strain evidence="2 3">DSM 16998</strain>
    </source>
</reference>
<evidence type="ECO:0000256" key="1">
    <source>
        <dbReference type="SAM" id="SignalP"/>
    </source>
</evidence>
<dbReference type="EMBL" id="SNXS01000002">
    <property type="protein sequence ID" value="TDP73162.1"/>
    <property type="molecule type" value="Genomic_DNA"/>
</dbReference>
<dbReference type="InParanoid" id="A0A4R6QRE7"/>
<comment type="caution">
    <text evidence="2">The sequence shown here is derived from an EMBL/GenBank/DDBJ whole genome shotgun (WGS) entry which is preliminary data.</text>
</comment>
<feature type="chain" id="PRO_5020822400" description="Lipoprotein" evidence="1">
    <location>
        <begin position="21"/>
        <end position="187"/>
    </location>
</feature>
<dbReference type="Proteomes" id="UP000295361">
    <property type="component" value="Unassembled WGS sequence"/>
</dbReference>
<name>A0A4R6QRE7_9BURK</name>
<dbReference type="AlphaFoldDB" id="A0A4R6QRE7"/>
<sequence length="187" mass="19849">MRKLFILASMALGAALSGCASFVTPEYSADYAAVDALKRQSLKPASVGKVQPEDPGAKVNNITLRGTKLAASTGTFALYVEQALIRDLTEAGLYDKAAGKRLDLRLVRNDIDVSGFSTGAGDIAAEVTVTEGSSVLFKKQFDARTQFESSFAGAVAIPKGQAEYPRLVRELLSVIYRDAGLVAALKK</sequence>
<gene>
    <name evidence="2" type="ORF">DES47_102909</name>
</gene>
<dbReference type="PROSITE" id="PS51257">
    <property type="entry name" value="PROKAR_LIPOPROTEIN"/>
    <property type="match status" value="1"/>
</dbReference>
<protein>
    <recommendedName>
        <fullName evidence="4">Lipoprotein</fullName>
    </recommendedName>
</protein>
<evidence type="ECO:0000313" key="2">
    <source>
        <dbReference type="EMBL" id="TDP73162.1"/>
    </source>
</evidence>
<feature type="signal peptide" evidence="1">
    <location>
        <begin position="1"/>
        <end position="20"/>
    </location>
</feature>
<proteinExistence type="predicted"/>
<keyword evidence="1" id="KW-0732">Signal</keyword>
<accession>A0A4R6QRE7</accession>
<evidence type="ECO:0000313" key="3">
    <source>
        <dbReference type="Proteomes" id="UP000295361"/>
    </source>
</evidence>
<keyword evidence="3" id="KW-1185">Reference proteome</keyword>
<evidence type="ECO:0008006" key="4">
    <source>
        <dbReference type="Google" id="ProtNLM"/>
    </source>
</evidence>
<dbReference type="RefSeq" id="WP_208114952.1">
    <property type="nucleotide sequence ID" value="NZ_SNXS01000002.1"/>
</dbReference>
<organism evidence="2 3">
    <name type="scientific">Roseateles toxinivorans</name>
    <dbReference type="NCBI Taxonomy" id="270368"/>
    <lineage>
        <taxon>Bacteria</taxon>
        <taxon>Pseudomonadati</taxon>
        <taxon>Pseudomonadota</taxon>
        <taxon>Betaproteobacteria</taxon>
        <taxon>Burkholderiales</taxon>
        <taxon>Sphaerotilaceae</taxon>
        <taxon>Roseateles</taxon>
    </lineage>
</organism>